<name>A0A9P7B4S3_MAUEX</name>
<accession>A0A9P7B4S3</accession>
<gene>
    <name evidence="1" type="ORF">C6P45_001750</name>
</gene>
<proteinExistence type="predicted"/>
<dbReference type="InterPro" id="IPR019734">
    <property type="entry name" value="TPR_rpt"/>
</dbReference>
<evidence type="ECO:0000313" key="1">
    <source>
        <dbReference type="EMBL" id="KAG0659767.1"/>
    </source>
</evidence>
<dbReference type="Proteomes" id="UP000750334">
    <property type="component" value="Unassembled WGS sequence"/>
</dbReference>
<dbReference type="SUPFAM" id="SSF48452">
    <property type="entry name" value="TPR-like"/>
    <property type="match status" value="1"/>
</dbReference>
<reference evidence="1 2" key="1">
    <citation type="submission" date="2020-11" db="EMBL/GenBank/DDBJ databases">
        <title>Kefir isolates.</title>
        <authorList>
            <person name="Marcisauskas S."/>
            <person name="Kim Y."/>
            <person name="Blasche S."/>
        </authorList>
    </citation>
    <scope>NUCLEOTIDE SEQUENCE [LARGE SCALE GENOMIC DNA]</scope>
    <source>
        <strain evidence="1 2">OG2</strain>
    </source>
</reference>
<sequence>MASTALRYNPNNKLINDDSDSLTESREISIMQINKLSTAIISESNPNFTPQLNDEHSKMIKSLFESGLAMLKQKKMPEALKNITLAVDMAQRSRAPYEAFGIQLQEIQFMLRHKIDLSLLTGRFLDALQDIEFLMNTGMAQSDVYIRKSDALLKLSQFEQAKICCERGLALHPNEVKLKALYLEINRRLADYNGDI</sequence>
<dbReference type="OrthoDB" id="433738at2759"/>
<dbReference type="AlphaFoldDB" id="A0A9P7B4S3"/>
<dbReference type="SMART" id="SM00028">
    <property type="entry name" value="TPR"/>
    <property type="match status" value="2"/>
</dbReference>
<evidence type="ECO:0000313" key="2">
    <source>
        <dbReference type="Proteomes" id="UP000750334"/>
    </source>
</evidence>
<protein>
    <submittedName>
        <fullName evidence="1">Uncharacterized protein</fullName>
    </submittedName>
</protein>
<comment type="caution">
    <text evidence="1">The sequence shown here is derived from an EMBL/GenBank/DDBJ whole genome shotgun (WGS) entry which is preliminary data.</text>
</comment>
<keyword evidence="2" id="KW-1185">Reference proteome</keyword>
<organism evidence="1 2">
    <name type="scientific">Maudiozyma exigua</name>
    <name type="common">Yeast</name>
    <name type="synonym">Kazachstania exigua</name>
    <dbReference type="NCBI Taxonomy" id="34358"/>
    <lineage>
        <taxon>Eukaryota</taxon>
        <taxon>Fungi</taxon>
        <taxon>Dikarya</taxon>
        <taxon>Ascomycota</taxon>
        <taxon>Saccharomycotina</taxon>
        <taxon>Saccharomycetes</taxon>
        <taxon>Saccharomycetales</taxon>
        <taxon>Saccharomycetaceae</taxon>
        <taxon>Maudiozyma</taxon>
    </lineage>
</organism>
<dbReference type="InterPro" id="IPR011990">
    <property type="entry name" value="TPR-like_helical_dom_sf"/>
</dbReference>
<dbReference type="Gene3D" id="1.25.40.10">
    <property type="entry name" value="Tetratricopeptide repeat domain"/>
    <property type="match status" value="1"/>
</dbReference>
<dbReference type="EMBL" id="PUHR01000187">
    <property type="protein sequence ID" value="KAG0659767.1"/>
    <property type="molecule type" value="Genomic_DNA"/>
</dbReference>